<dbReference type="Pfam" id="PF02214">
    <property type="entry name" value="BTB_2"/>
    <property type="match status" value="1"/>
</dbReference>
<accession>A0AA36DP02</accession>
<reference evidence="2" key="1">
    <citation type="submission" date="2023-07" db="EMBL/GenBank/DDBJ databases">
        <authorList>
            <consortium name="CYATHOMIX"/>
        </authorList>
    </citation>
    <scope>NUCLEOTIDE SEQUENCE</scope>
    <source>
        <strain evidence="2">N/A</strain>
    </source>
</reference>
<proteinExistence type="predicted"/>
<dbReference type="EMBL" id="CATQJL010000001">
    <property type="protein sequence ID" value="CAJ0591162.1"/>
    <property type="molecule type" value="Genomic_DNA"/>
</dbReference>
<feature type="domain" description="BTB" evidence="1">
    <location>
        <begin position="9"/>
        <end position="107"/>
    </location>
</feature>
<gene>
    <name evidence="2" type="ORF">CYNAS_LOCUS3145</name>
</gene>
<dbReference type="PANTHER" id="PTHR11145">
    <property type="entry name" value="BTB/POZ DOMAIN-CONTAINING ADAPTER FOR CUL3-MEDIATED RHOA DEGRADATION PROTEIN FAMILY MEMBER"/>
    <property type="match status" value="1"/>
</dbReference>
<dbReference type="InterPro" id="IPR003131">
    <property type="entry name" value="T1-type_BTB"/>
</dbReference>
<dbReference type="AlphaFoldDB" id="A0AA36DP02"/>
<keyword evidence="3" id="KW-1185">Reference proteome</keyword>
<dbReference type="InterPro" id="IPR045068">
    <property type="entry name" value="BACURD1-3"/>
</dbReference>
<dbReference type="GO" id="GO:0051260">
    <property type="term" value="P:protein homooligomerization"/>
    <property type="evidence" value="ECO:0007669"/>
    <property type="project" value="InterPro"/>
</dbReference>
<sequence length="233" mass="27033">MDERQSSGERVKINVGGTVFETTVSTLTRIDNTMLSAMVAERWRNGEDLFVDRNPTHFAKILDYLRDSGNVTLPKGDAAREAIRKEADFYNLLGLAEMCVSYASTKRVSEARVSRIALSDTVQWKKNCIEAYWKHLVKNIYEREYWRYKKNHLQCMTCGKDVSNYVGPTTSRGNVEASETVFNYKDWTPLKQHMLYMNGIVWTEPNETCCYVKWNDEWFTHVPLSALQRVDSE</sequence>
<dbReference type="InterPro" id="IPR011333">
    <property type="entry name" value="SKP1/BTB/POZ_sf"/>
</dbReference>
<dbReference type="PANTHER" id="PTHR11145:SF12">
    <property type="entry name" value="BTB DOMAIN-CONTAINING PROTEIN"/>
    <property type="match status" value="1"/>
</dbReference>
<dbReference type="InterPro" id="IPR000210">
    <property type="entry name" value="BTB/POZ_dom"/>
</dbReference>
<dbReference type="SMART" id="SM00225">
    <property type="entry name" value="BTB"/>
    <property type="match status" value="1"/>
</dbReference>
<dbReference type="Gene3D" id="3.30.710.10">
    <property type="entry name" value="Potassium Channel Kv1.1, Chain A"/>
    <property type="match status" value="1"/>
</dbReference>
<organism evidence="2 3">
    <name type="scientific">Cylicocyclus nassatus</name>
    <name type="common">Nematode worm</name>
    <dbReference type="NCBI Taxonomy" id="53992"/>
    <lineage>
        <taxon>Eukaryota</taxon>
        <taxon>Metazoa</taxon>
        <taxon>Ecdysozoa</taxon>
        <taxon>Nematoda</taxon>
        <taxon>Chromadorea</taxon>
        <taxon>Rhabditida</taxon>
        <taxon>Rhabditina</taxon>
        <taxon>Rhabditomorpha</taxon>
        <taxon>Strongyloidea</taxon>
        <taxon>Strongylidae</taxon>
        <taxon>Cylicocyclus</taxon>
    </lineage>
</organism>
<dbReference type="CDD" id="cd18316">
    <property type="entry name" value="BTB_POZ_KCTD-like"/>
    <property type="match status" value="1"/>
</dbReference>
<protein>
    <recommendedName>
        <fullName evidence="1">BTB domain-containing protein</fullName>
    </recommendedName>
</protein>
<evidence type="ECO:0000259" key="1">
    <source>
        <dbReference type="SMART" id="SM00225"/>
    </source>
</evidence>
<evidence type="ECO:0000313" key="3">
    <source>
        <dbReference type="Proteomes" id="UP001176961"/>
    </source>
</evidence>
<evidence type="ECO:0000313" key="2">
    <source>
        <dbReference type="EMBL" id="CAJ0591162.1"/>
    </source>
</evidence>
<dbReference type="Proteomes" id="UP001176961">
    <property type="component" value="Unassembled WGS sequence"/>
</dbReference>
<comment type="caution">
    <text evidence="2">The sequence shown here is derived from an EMBL/GenBank/DDBJ whole genome shotgun (WGS) entry which is preliminary data.</text>
</comment>
<dbReference type="SUPFAM" id="SSF54695">
    <property type="entry name" value="POZ domain"/>
    <property type="match status" value="1"/>
</dbReference>
<name>A0AA36DP02_CYLNA</name>